<feature type="compositionally biased region" description="Polar residues" evidence="1">
    <location>
        <begin position="195"/>
        <end position="208"/>
    </location>
</feature>
<dbReference type="GeneID" id="5971314"/>
<name>Q0UWF8_PHANO</name>
<evidence type="ECO:0000313" key="3">
    <source>
        <dbReference type="EMBL" id="EAT89111.2"/>
    </source>
</evidence>
<gene>
    <name evidence="3" type="ORF">SNOG_03906</name>
</gene>
<dbReference type="SMART" id="SM01017">
    <property type="entry name" value="Arrestin_C"/>
    <property type="match status" value="1"/>
</dbReference>
<dbReference type="KEGG" id="pno:SNOG_03906"/>
<proteinExistence type="predicted"/>
<dbReference type="GO" id="GO:0005737">
    <property type="term" value="C:cytoplasm"/>
    <property type="evidence" value="ECO:0000318"/>
    <property type="project" value="GO_Central"/>
</dbReference>
<dbReference type="InParanoid" id="Q0UWF8"/>
<dbReference type="Gene3D" id="2.60.40.640">
    <property type="match status" value="2"/>
</dbReference>
<reference evidence="4" key="1">
    <citation type="journal article" date="2007" name="Plant Cell">
        <title>Dothideomycete-plant interactions illuminated by genome sequencing and EST analysis of the wheat pathogen Stagonospora nodorum.</title>
        <authorList>
            <person name="Hane J.K."/>
            <person name="Lowe R.G."/>
            <person name="Solomon P.S."/>
            <person name="Tan K.C."/>
            <person name="Schoch C.L."/>
            <person name="Spatafora J.W."/>
            <person name="Crous P.W."/>
            <person name="Kodira C."/>
            <person name="Birren B.W."/>
            <person name="Galagan J.E."/>
            <person name="Torriani S.F."/>
            <person name="McDonald B.A."/>
            <person name="Oliver R.P."/>
        </authorList>
    </citation>
    <scope>NUCLEOTIDE SEQUENCE [LARGE SCALE GENOMIC DNA]</scope>
    <source>
        <strain evidence="4">SN15 / ATCC MYA-4574 / FGSC 10173</strain>
    </source>
</reference>
<feature type="domain" description="Arrestin C-terminal-like" evidence="2">
    <location>
        <begin position="238"/>
        <end position="408"/>
    </location>
</feature>
<dbReference type="RefSeq" id="XP_001794451.1">
    <property type="nucleotide sequence ID" value="XM_001794399.1"/>
</dbReference>
<feature type="region of interest" description="Disordered" evidence="1">
    <location>
        <begin position="13"/>
        <end position="71"/>
    </location>
</feature>
<sequence>MCAIQIVRVPVRRAQPSIHPPQPQAGRSCPGTSRPCPLNRATTPSSTSPSDDPPPQQYAPGDIISGSAPPTEVTKPLRITHLVVSLHGYAQVFKNPNAPGDAYKNYCTTVGSGKGKRAGSYYGNGFVSLFEDEVVLCGEGRLSEGVYHFNFELEFPSKGLPSSIDTPQGLEPPRTAQGSDPNGTTEEAECPRSPSPSDVSYESQMSSGGASGTEYGVRSIHTATDGMTKSDGSRTPAKGKTITATIDVLKGGFLRGDQIPIKVTVNHTKHVRSLNGIVVTLYRQARVDMHPALPVAPNSKGDKKKTEDYYPKSRTGLGGLSLSSAGSSHLFRKDLSQSFAPLFVDPRTLTAEVKCAVRVPDEAFPTISNVPGAMISFKYYIEVVVDIQGKLTGLDRMVANAGLVNVPSGGASLGREDASSNMFSTYGGNFVDTDQIRREKGVISSLFEVIIGTKDSDRNGKRKQTRVPDVAELIHNISNEPNSEPIVAEGYHQEYYDYDENGQYYDYDYNYDPAYYEVPGYEQHSQRGESSYHAPPQVPDDDQGLSEKELSIVSFRSSAKL</sequence>
<dbReference type="InterPro" id="IPR050357">
    <property type="entry name" value="Arrestin_domain-protein"/>
</dbReference>
<dbReference type="GO" id="GO:0031625">
    <property type="term" value="F:ubiquitin protein ligase binding"/>
    <property type="evidence" value="ECO:0000318"/>
    <property type="project" value="GO_Central"/>
</dbReference>
<dbReference type="AlphaFoldDB" id="Q0UWF8"/>
<dbReference type="GO" id="GO:0005829">
    <property type="term" value="C:cytosol"/>
    <property type="evidence" value="ECO:0000318"/>
    <property type="project" value="GO_Central"/>
</dbReference>
<accession>Q0UWF8</accession>
<dbReference type="EMBL" id="CH445329">
    <property type="protein sequence ID" value="EAT89111.2"/>
    <property type="molecule type" value="Genomic_DNA"/>
</dbReference>
<dbReference type="PANTHER" id="PTHR11188">
    <property type="entry name" value="ARRESTIN DOMAIN CONTAINING PROTEIN"/>
    <property type="match status" value="1"/>
</dbReference>
<evidence type="ECO:0000259" key="2">
    <source>
        <dbReference type="SMART" id="SM01017"/>
    </source>
</evidence>
<evidence type="ECO:0000313" key="4">
    <source>
        <dbReference type="Proteomes" id="UP000001055"/>
    </source>
</evidence>
<feature type="compositionally biased region" description="Polar residues" evidence="1">
    <location>
        <begin position="176"/>
        <end position="185"/>
    </location>
</feature>
<organism evidence="3 4">
    <name type="scientific">Phaeosphaeria nodorum (strain SN15 / ATCC MYA-4574 / FGSC 10173)</name>
    <name type="common">Glume blotch fungus</name>
    <name type="synonym">Parastagonospora nodorum</name>
    <dbReference type="NCBI Taxonomy" id="321614"/>
    <lineage>
        <taxon>Eukaryota</taxon>
        <taxon>Fungi</taxon>
        <taxon>Dikarya</taxon>
        <taxon>Ascomycota</taxon>
        <taxon>Pezizomycotina</taxon>
        <taxon>Dothideomycetes</taxon>
        <taxon>Pleosporomycetidae</taxon>
        <taxon>Pleosporales</taxon>
        <taxon>Pleosporineae</taxon>
        <taxon>Phaeosphaeriaceae</taxon>
        <taxon>Parastagonospora</taxon>
    </lineage>
</organism>
<dbReference type="PANTHER" id="PTHR11188:SF161">
    <property type="entry name" value="PH-RESPONSE REGULATOR PROTEIN PALF_RIM8"/>
    <property type="match status" value="1"/>
</dbReference>
<dbReference type="Pfam" id="PF02752">
    <property type="entry name" value="Arrestin_C"/>
    <property type="match status" value="1"/>
</dbReference>
<dbReference type="GO" id="GO:0070086">
    <property type="term" value="P:ubiquitin-dependent endocytosis"/>
    <property type="evidence" value="ECO:0000318"/>
    <property type="project" value="GO_Central"/>
</dbReference>
<dbReference type="Proteomes" id="UP000001055">
    <property type="component" value="Unassembled WGS sequence"/>
</dbReference>
<dbReference type="eggNOG" id="ENOG502QTQN">
    <property type="taxonomic scope" value="Eukaryota"/>
</dbReference>
<feature type="region of interest" description="Disordered" evidence="1">
    <location>
        <begin position="522"/>
        <end position="561"/>
    </location>
</feature>
<protein>
    <recommendedName>
        <fullName evidence="2">Arrestin C-terminal-like domain-containing protein</fullName>
    </recommendedName>
</protein>
<dbReference type="STRING" id="321614.Q0UWF8"/>
<dbReference type="InterPro" id="IPR011022">
    <property type="entry name" value="Arrestin_C-like"/>
</dbReference>
<dbReference type="GO" id="GO:0005886">
    <property type="term" value="C:plasma membrane"/>
    <property type="evidence" value="ECO:0000318"/>
    <property type="project" value="GO_Central"/>
</dbReference>
<dbReference type="HOGENOM" id="CLU_485795_0_0_1"/>
<dbReference type="GO" id="GO:0030674">
    <property type="term" value="F:protein-macromolecule adaptor activity"/>
    <property type="evidence" value="ECO:0000318"/>
    <property type="project" value="GO_Central"/>
</dbReference>
<dbReference type="InterPro" id="IPR014752">
    <property type="entry name" value="Arrestin-like_C"/>
</dbReference>
<feature type="region of interest" description="Disordered" evidence="1">
    <location>
        <begin position="158"/>
        <end position="215"/>
    </location>
</feature>
<evidence type="ECO:0000256" key="1">
    <source>
        <dbReference type="SAM" id="MobiDB-lite"/>
    </source>
</evidence>
<dbReference type="VEuPathDB" id="FungiDB:JI435_039060"/>